<evidence type="ECO:0000256" key="1">
    <source>
        <dbReference type="SAM" id="MobiDB-lite"/>
    </source>
</evidence>
<feature type="compositionally biased region" description="Polar residues" evidence="1">
    <location>
        <begin position="48"/>
        <end position="62"/>
    </location>
</feature>
<keyword evidence="2" id="KW-0812">Transmembrane</keyword>
<evidence type="ECO:0000313" key="3">
    <source>
        <dbReference type="EMBL" id="KAK9407394.1"/>
    </source>
</evidence>
<keyword evidence="2" id="KW-1133">Transmembrane helix</keyword>
<accession>A0AAW1BYZ9</accession>
<keyword evidence="2" id="KW-0472">Membrane</keyword>
<name>A0AAW1BYZ9_CROAD</name>
<evidence type="ECO:0000256" key="2">
    <source>
        <dbReference type="SAM" id="Phobius"/>
    </source>
</evidence>
<keyword evidence="4" id="KW-1185">Reference proteome</keyword>
<feature type="transmembrane region" description="Helical" evidence="2">
    <location>
        <begin position="137"/>
        <end position="158"/>
    </location>
</feature>
<dbReference type="InterPro" id="IPR010530">
    <property type="entry name" value="B12D"/>
</dbReference>
<reference evidence="3 4" key="1">
    <citation type="journal article" date="2024" name="Proc. Natl. Acad. Sci. U.S.A.">
        <title>The genetic regulatory architecture and epigenomic basis for age-related changes in rattlesnake venom.</title>
        <authorList>
            <person name="Hogan M.P."/>
            <person name="Holding M.L."/>
            <person name="Nystrom G.S."/>
            <person name="Colston T.J."/>
            <person name="Bartlett D.A."/>
            <person name="Mason A.J."/>
            <person name="Ellsworth S.A."/>
            <person name="Rautsaw R.M."/>
            <person name="Lawrence K.C."/>
            <person name="Strickland J.L."/>
            <person name="He B."/>
            <person name="Fraser P."/>
            <person name="Margres M.J."/>
            <person name="Gilbert D.M."/>
            <person name="Gibbs H.L."/>
            <person name="Parkinson C.L."/>
            <person name="Rokyta D.R."/>
        </authorList>
    </citation>
    <scope>NUCLEOTIDE SEQUENCE [LARGE SCALE GENOMIC DNA]</scope>
    <source>
        <strain evidence="3">DRR0105</strain>
    </source>
</reference>
<proteinExistence type="predicted"/>
<feature type="region of interest" description="Disordered" evidence="1">
    <location>
        <begin position="100"/>
        <end position="124"/>
    </location>
</feature>
<dbReference type="AlphaFoldDB" id="A0AAW1BYZ9"/>
<evidence type="ECO:0000313" key="4">
    <source>
        <dbReference type="Proteomes" id="UP001474421"/>
    </source>
</evidence>
<dbReference type="Pfam" id="PF06522">
    <property type="entry name" value="B12D"/>
    <property type="match status" value="1"/>
</dbReference>
<gene>
    <name evidence="3" type="ORF">NXF25_006168</name>
</gene>
<protein>
    <submittedName>
        <fullName evidence="3">Cytochrome c oxidase subunit NDUFA4-like</fullName>
    </submittedName>
</protein>
<sequence length="205" mass="22702">MSKLELGNRAHALGLRDYFSLRLVVRVTCTSLFVFTRDASPDPRTAPVSFSPSRPTNRTPPQKKQAEELQGGPPLLPILEAGAGATGMRRAGGTNCCSFKSPAVQPKGIPKAPQLGPRRKDAPSRNMPLRLRQITRVPTLSLILITGFGFVGGFYILARKTFFIPEVSWEKTNQESWNNRGPSDQYKLFAMTMDSKDPKKDRPDC</sequence>
<comment type="caution">
    <text evidence="3">The sequence shown here is derived from an EMBL/GenBank/DDBJ whole genome shotgun (WGS) entry which is preliminary data.</text>
</comment>
<dbReference type="EMBL" id="JAOTOJ010000002">
    <property type="protein sequence ID" value="KAK9407394.1"/>
    <property type="molecule type" value="Genomic_DNA"/>
</dbReference>
<feature type="region of interest" description="Disordered" evidence="1">
    <location>
        <begin position="40"/>
        <end position="75"/>
    </location>
</feature>
<organism evidence="3 4">
    <name type="scientific">Crotalus adamanteus</name>
    <name type="common">Eastern diamondback rattlesnake</name>
    <dbReference type="NCBI Taxonomy" id="8729"/>
    <lineage>
        <taxon>Eukaryota</taxon>
        <taxon>Metazoa</taxon>
        <taxon>Chordata</taxon>
        <taxon>Craniata</taxon>
        <taxon>Vertebrata</taxon>
        <taxon>Euteleostomi</taxon>
        <taxon>Lepidosauria</taxon>
        <taxon>Squamata</taxon>
        <taxon>Bifurcata</taxon>
        <taxon>Unidentata</taxon>
        <taxon>Episquamata</taxon>
        <taxon>Toxicofera</taxon>
        <taxon>Serpentes</taxon>
        <taxon>Colubroidea</taxon>
        <taxon>Viperidae</taxon>
        <taxon>Crotalinae</taxon>
        <taxon>Crotalus</taxon>
    </lineage>
</organism>
<dbReference type="Proteomes" id="UP001474421">
    <property type="component" value="Unassembled WGS sequence"/>
</dbReference>